<proteinExistence type="predicted"/>
<name>A0A7T7L291_9ACTN</name>
<evidence type="ECO:0000313" key="3">
    <source>
        <dbReference type="Proteomes" id="UP000595636"/>
    </source>
</evidence>
<protein>
    <submittedName>
        <fullName evidence="2">Uncharacterized protein</fullName>
    </submittedName>
</protein>
<feature type="compositionally biased region" description="Basic and acidic residues" evidence="1">
    <location>
        <begin position="1"/>
        <end position="10"/>
    </location>
</feature>
<feature type="compositionally biased region" description="Basic residues" evidence="1">
    <location>
        <begin position="68"/>
        <end position="78"/>
    </location>
</feature>
<keyword evidence="3" id="KW-1185">Reference proteome</keyword>
<dbReference type="EMBL" id="CP066831">
    <property type="protein sequence ID" value="QQM45123.1"/>
    <property type="molecule type" value="Genomic_DNA"/>
</dbReference>
<reference evidence="2 3" key="1">
    <citation type="submission" date="2020-12" db="EMBL/GenBank/DDBJ databases">
        <title>A novel species.</title>
        <authorList>
            <person name="Li K."/>
        </authorList>
    </citation>
    <scope>NUCLEOTIDE SEQUENCE [LARGE SCALE GENOMIC DNA]</scope>
    <source>
        <strain evidence="2 3">ZYC-3</strain>
    </source>
</reference>
<dbReference type="Proteomes" id="UP000595636">
    <property type="component" value="Chromosome"/>
</dbReference>
<feature type="region of interest" description="Disordered" evidence="1">
    <location>
        <begin position="61"/>
        <end position="85"/>
    </location>
</feature>
<sequence>MTTAEEEIRAAARKRERSKAAFERDDAALRELFVKWRAAGEGPSDMARWSSMTREWVAKIAPDPNAAPKRKVIVRRKKPAADSES</sequence>
<feature type="region of interest" description="Disordered" evidence="1">
    <location>
        <begin position="1"/>
        <end position="21"/>
    </location>
</feature>
<evidence type="ECO:0000313" key="2">
    <source>
        <dbReference type="EMBL" id="QQM45123.1"/>
    </source>
</evidence>
<accession>A0A7T7L291</accession>
<dbReference type="RefSeq" id="WP_200399932.1">
    <property type="nucleotide sequence ID" value="NZ_CP066831.1"/>
</dbReference>
<gene>
    <name evidence="2" type="ORF">JEQ17_40815</name>
</gene>
<organism evidence="2 3">
    <name type="scientific">Streptomyces liliifuscus</name>
    <dbReference type="NCBI Taxonomy" id="2797636"/>
    <lineage>
        <taxon>Bacteria</taxon>
        <taxon>Bacillati</taxon>
        <taxon>Actinomycetota</taxon>
        <taxon>Actinomycetes</taxon>
        <taxon>Kitasatosporales</taxon>
        <taxon>Streptomycetaceae</taxon>
        <taxon>Streptomyces</taxon>
    </lineage>
</organism>
<dbReference type="AlphaFoldDB" id="A0A7T7L291"/>
<dbReference type="KEGG" id="slf:JEQ17_40815"/>
<evidence type="ECO:0000256" key="1">
    <source>
        <dbReference type="SAM" id="MobiDB-lite"/>
    </source>
</evidence>